<feature type="region of interest" description="Disordered" evidence="2">
    <location>
        <begin position="135"/>
        <end position="174"/>
    </location>
</feature>
<proteinExistence type="predicted"/>
<dbReference type="AlphaFoldDB" id="A0A6C0LY97"/>
<keyword evidence="1" id="KW-0175">Coiled coil</keyword>
<feature type="coiled-coil region" evidence="1">
    <location>
        <begin position="39"/>
        <end position="73"/>
    </location>
</feature>
<reference evidence="3" key="1">
    <citation type="journal article" date="2020" name="Nature">
        <title>Giant virus diversity and host interactions through global metagenomics.</title>
        <authorList>
            <person name="Schulz F."/>
            <person name="Roux S."/>
            <person name="Paez-Espino D."/>
            <person name="Jungbluth S."/>
            <person name="Walsh D.A."/>
            <person name="Denef V.J."/>
            <person name="McMahon K.D."/>
            <person name="Konstantinidis K.T."/>
            <person name="Eloe-Fadrosh E.A."/>
            <person name="Kyrpides N.C."/>
            <person name="Woyke T."/>
        </authorList>
    </citation>
    <scope>NUCLEOTIDE SEQUENCE</scope>
    <source>
        <strain evidence="3">GVMAG-S-1016713-123</strain>
    </source>
</reference>
<evidence type="ECO:0000313" key="3">
    <source>
        <dbReference type="EMBL" id="QHU34222.1"/>
    </source>
</evidence>
<sequence length="174" mass="19826">MSIQTKIDELNRRITLLTNSDRSTRGNVRIRLVGIKDSLSSLIQRVRSLNNNAGEAREELERMRLASDALRNQITTITGEKDALQTQLDANDIKGIGEEIDSSIVKMDELLKTMEDDDTITKSLKALEDEIELLETSVKDKEDGQAGGRKRRRTRRNKKARSRKSKKSKKSRRC</sequence>
<feature type="compositionally biased region" description="Basic residues" evidence="2">
    <location>
        <begin position="148"/>
        <end position="174"/>
    </location>
</feature>
<accession>A0A6C0LY97</accession>
<protein>
    <submittedName>
        <fullName evidence="3">Uncharacterized protein</fullName>
    </submittedName>
</protein>
<evidence type="ECO:0000256" key="2">
    <source>
        <dbReference type="SAM" id="MobiDB-lite"/>
    </source>
</evidence>
<organism evidence="3">
    <name type="scientific">viral metagenome</name>
    <dbReference type="NCBI Taxonomy" id="1070528"/>
    <lineage>
        <taxon>unclassified sequences</taxon>
        <taxon>metagenomes</taxon>
        <taxon>organismal metagenomes</taxon>
    </lineage>
</organism>
<evidence type="ECO:0000256" key="1">
    <source>
        <dbReference type="SAM" id="Coils"/>
    </source>
</evidence>
<name>A0A6C0LY97_9ZZZZ</name>
<dbReference type="EMBL" id="MN740568">
    <property type="protein sequence ID" value="QHU34222.1"/>
    <property type="molecule type" value="Genomic_DNA"/>
</dbReference>